<reference evidence="2" key="1">
    <citation type="submission" date="2016-11" db="UniProtKB">
        <authorList>
            <consortium name="WormBaseParasite"/>
        </authorList>
    </citation>
    <scope>IDENTIFICATION</scope>
</reference>
<accession>A0A1I8BBR0</accession>
<protein>
    <submittedName>
        <fullName evidence="2">Syntaxin-6_N domain-containing protein</fullName>
    </submittedName>
</protein>
<keyword evidence="1" id="KW-1185">Reference proteome</keyword>
<organism evidence="1 2">
    <name type="scientific">Meloidogyne hapla</name>
    <name type="common">Root-knot nematode worm</name>
    <dbReference type="NCBI Taxonomy" id="6305"/>
    <lineage>
        <taxon>Eukaryota</taxon>
        <taxon>Metazoa</taxon>
        <taxon>Ecdysozoa</taxon>
        <taxon>Nematoda</taxon>
        <taxon>Chromadorea</taxon>
        <taxon>Rhabditida</taxon>
        <taxon>Tylenchina</taxon>
        <taxon>Tylenchomorpha</taxon>
        <taxon>Tylenchoidea</taxon>
        <taxon>Meloidogynidae</taxon>
        <taxon>Meloidogyninae</taxon>
        <taxon>Meloidogyne</taxon>
    </lineage>
</organism>
<dbReference type="Proteomes" id="UP000095281">
    <property type="component" value="Unplaced"/>
</dbReference>
<evidence type="ECO:0000313" key="1">
    <source>
        <dbReference type="Proteomes" id="UP000095281"/>
    </source>
</evidence>
<proteinExistence type="predicted"/>
<dbReference type="AlphaFoldDB" id="A0A1I8BBR0"/>
<dbReference type="WBParaSite" id="MhA1_Contig1771.frz3.gene1">
    <property type="protein sequence ID" value="MhA1_Contig1771.frz3.gene1"/>
    <property type="gene ID" value="MhA1_Contig1771.frz3.gene1"/>
</dbReference>
<name>A0A1I8BBR0_MELHA</name>
<evidence type="ECO:0000313" key="2">
    <source>
        <dbReference type="WBParaSite" id="MhA1_Contig1771.frz3.gene1"/>
    </source>
</evidence>
<sequence>MKSKEQVNSDFAAEFFTSDESKNWYNLLTRLRSFEETVCKTVRRLETKIADGQTAKTESSSSSQNLDFEEKFEVLEEQFKSIETFVKDGMQISSV</sequence>